<reference evidence="2" key="1">
    <citation type="submission" date="2021-10" db="EMBL/GenBank/DDBJ databases">
        <title>Tropical sea cucumber genome reveals ecological adaptation and Cuvierian tubules defense mechanism.</title>
        <authorList>
            <person name="Chen T."/>
        </authorList>
    </citation>
    <scope>NUCLEOTIDE SEQUENCE</scope>
    <source>
        <strain evidence="2">Nanhai2018</strain>
        <tissue evidence="2">Muscle</tissue>
    </source>
</reference>
<organism evidence="2 3">
    <name type="scientific">Holothuria leucospilota</name>
    <name type="common">Black long sea cucumber</name>
    <name type="synonym">Mertensiothuria leucospilota</name>
    <dbReference type="NCBI Taxonomy" id="206669"/>
    <lineage>
        <taxon>Eukaryota</taxon>
        <taxon>Metazoa</taxon>
        <taxon>Echinodermata</taxon>
        <taxon>Eleutherozoa</taxon>
        <taxon>Echinozoa</taxon>
        <taxon>Holothuroidea</taxon>
        <taxon>Aspidochirotacea</taxon>
        <taxon>Aspidochirotida</taxon>
        <taxon>Holothuriidae</taxon>
        <taxon>Holothuria</taxon>
    </lineage>
</organism>
<dbReference type="NCBIfam" id="NF040941">
    <property type="entry name" value="GGGWT_bact"/>
    <property type="match status" value="1"/>
</dbReference>
<proteinExistence type="predicted"/>
<dbReference type="GO" id="GO:0005615">
    <property type="term" value="C:extracellular space"/>
    <property type="evidence" value="ECO:0007669"/>
    <property type="project" value="TreeGrafter"/>
</dbReference>
<comment type="caution">
    <text evidence="2">The sequence shown here is derived from an EMBL/GenBank/DDBJ whole genome shotgun (WGS) entry which is preliminary data.</text>
</comment>
<dbReference type="Gene3D" id="3.90.215.10">
    <property type="entry name" value="Gamma Fibrinogen, chain A, domain 1"/>
    <property type="match status" value="2"/>
</dbReference>
<dbReference type="SUPFAM" id="SSF56496">
    <property type="entry name" value="Fibrinogen C-terminal domain-like"/>
    <property type="match status" value="1"/>
</dbReference>
<feature type="domain" description="Fibrinogen C-terminal" evidence="1">
    <location>
        <begin position="72"/>
        <end position="121"/>
    </location>
</feature>
<dbReference type="Gene3D" id="2.10.25.10">
    <property type="entry name" value="Laminin"/>
    <property type="match status" value="1"/>
</dbReference>
<gene>
    <name evidence="2" type="ORF">HOLleu_13011</name>
</gene>
<dbReference type="SMART" id="SM00186">
    <property type="entry name" value="FBG"/>
    <property type="match status" value="1"/>
</dbReference>
<sequence>MKKNSVRSPEVPSTYLCDEGEILVSSRCDKLFSCKGNKIYLNESYQCDAQATCDKREAGRRCYCNKRYAGDGQTCTRIVDCYQLLRDGETTSGVYTVFPVNWPNKTLNVSCDMTTDGGGWTNFHVASEAGLYALGVSGYNTSSTAGNSLSLHDQMNFSTFDMDNDVSRNLNCAKMYSGGWWYNECSFANLNSNTQSQWMLNYYNDGINKTELKLRPKGV</sequence>
<evidence type="ECO:0000313" key="2">
    <source>
        <dbReference type="EMBL" id="KAJ8042045.1"/>
    </source>
</evidence>
<dbReference type="Pfam" id="PF00147">
    <property type="entry name" value="Fibrinogen_C"/>
    <property type="match status" value="1"/>
</dbReference>
<dbReference type="Proteomes" id="UP001152320">
    <property type="component" value="Chromosome 5"/>
</dbReference>
<accession>A0A9Q1HDI7</accession>
<evidence type="ECO:0000313" key="3">
    <source>
        <dbReference type="Proteomes" id="UP001152320"/>
    </source>
</evidence>
<dbReference type="PANTHER" id="PTHR19143">
    <property type="entry name" value="FIBRINOGEN/TENASCIN/ANGIOPOEITIN"/>
    <property type="match status" value="1"/>
</dbReference>
<dbReference type="PROSITE" id="PS51406">
    <property type="entry name" value="FIBRINOGEN_C_2"/>
    <property type="match status" value="2"/>
</dbReference>
<dbReference type="InterPro" id="IPR050373">
    <property type="entry name" value="Fibrinogen_C-term_domain"/>
</dbReference>
<dbReference type="EMBL" id="JAIZAY010000005">
    <property type="protein sequence ID" value="KAJ8042045.1"/>
    <property type="molecule type" value="Genomic_DNA"/>
</dbReference>
<feature type="domain" description="Fibrinogen C-terminal" evidence="1">
    <location>
        <begin position="123"/>
        <end position="218"/>
    </location>
</feature>
<dbReference type="InterPro" id="IPR036056">
    <property type="entry name" value="Fibrinogen-like_C"/>
</dbReference>
<protein>
    <submittedName>
        <fullName evidence="2">Tenascin-R</fullName>
    </submittedName>
</protein>
<keyword evidence="3" id="KW-1185">Reference proteome</keyword>
<dbReference type="OrthoDB" id="6145874at2759"/>
<dbReference type="InterPro" id="IPR002181">
    <property type="entry name" value="Fibrinogen_a/b/g_C_dom"/>
</dbReference>
<evidence type="ECO:0000259" key="1">
    <source>
        <dbReference type="PROSITE" id="PS51406"/>
    </source>
</evidence>
<dbReference type="AlphaFoldDB" id="A0A9Q1HDI7"/>
<dbReference type="InterPro" id="IPR014716">
    <property type="entry name" value="Fibrinogen_a/b/g_C_1"/>
</dbReference>
<name>A0A9Q1HDI7_HOLLE</name>